<keyword evidence="5" id="KW-0808">Transferase</keyword>
<keyword evidence="6" id="KW-0501">Molybdenum cofactor biosynthesis</keyword>
<dbReference type="KEGG" id="tak:Tharo_1493"/>
<evidence type="ECO:0000313" key="13">
    <source>
        <dbReference type="EMBL" id="AVR88417.1"/>
    </source>
</evidence>
<dbReference type="Pfam" id="PF02391">
    <property type="entry name" value="MoaE"/>
    <property type="match status" value="1"/>
</dbReference>
<dbReference type="Gene3D" id="3.90.1170.40">
    <property type="entry name" value="Molybdopterin biosynthesis MoaE subunit"/>
    <property type="match status" value="1"/>
</dbReference>
<dbReference type="InterPro" id="IPR036563">
    <property type="entry name" value="MoaE_sf"/>
</dbReference>
<dbReference type="EMBL" id="CP028339">
    <property type="protein sequence ID" value="AVR88417.1"/>
    <property type="molecule type" value="Genomic_DNA"/>
</dbReference>
<dbReference type="FunFam" id="3.90.1170.40:FF:000001">
    <property type="entry name" value="Molybdopterin synthase catalytic subunit MoaE"/>
    <property type="match status" value="1"/>
</dbReference>
<organism evidence="13 14">
    <name type="scientific">Thauera aromatica K172</name>
    <dbReference type="NCBI Taxonomy" id="44139"/>
    <lineage>
        <taxon>Bacteria</taxon>
        <taxon>Pseudomonadati</taxon>
        <taxon>Pseudomonadota</taxon>
        <taxon>Betaproteobacteria</taxon>
        <taxon>Rhodocyclales</taxon>
        <taxon>Zoogloeaceae</taxon>
        <taxon>Thauera</taxon>
    </lineage>
</organism>
<evidence type="ECO:0000256" key="3">
    <source>
        <dbReference type="ARBA" id="ARBA00011950"/>
    </source>
</evidence>
<dbReference type="RefSeq" id="WP_107220666.1">
    <property type="nucleotide sequence ID" value="NZ_CP028339.1"/>
</dbReference>
<evidence type="ECO:0000256" key="6">
    <source>
        <dbReference type="ARBA" id="ARBA00023150"/>
    </source>
</evidence>
<protein>
    <recommendedName>
        <fullName evidence="4">Molybdopterin synthase catalytic subunit</fullName>
        <ecNumber evidence="3">2.8.1.12</ecNumber>
    </recommendedName>
    <alternativeName>
        <fullName evidence="10">MPT synthase subunit 2</fullName>
    </alternativeName>
    <alternativeName>
        <fullName evidence="8">Molybdenum cofactor biosynthesis protein E</fullName>
    </alternativeName>
    <alternativeName>
        <fullName evidence="9">Molybdopterin-converting factor large subunit</fullName>
    </alternativeName>
    <alternativeName>
        <fullName evidence="11">Molybdopterin-converting factor subunit 2</fullName>
    </alternativeName>
</protein>
<evidence type="ECO:0000256" key="12">
    <source>
        <dbReference type="ARBA" id="ARBA00049878"/>
    </source>
</evidence>
<comment type="subunit">
    <text evidence="7">Heterotetramer of 2 MoaD subunits and 2 MoaE subunits. Also stable as homodimer. The enzyme changes between these two forms during catalysis.</text>
</comment>
<gene>
    <name evidence="13" type="ORF">Tharo_1493</name>
</gene>
<dbReference type="AlphaFoldDB" id="A0A2R4BM61"/>
<evidence type="ECO:0000313" key="14">
    <source>
        <dbReference type="Proteomes" id="UP000241885"/>
    </source>
</evidence>
<dbReference type="InterPro" id="IPR003448">
    <property type="entry name" value="Mopterin_biosynth_MoaE"/>
</dbReference>
<dbReference type="NCBIfam" id="NF007959">
    <property type="entry name" value="PRK10678.1"/>
    <property type="match status" value="1"/>
</dbReference>
<dbReference type="GO" id="GO:0006777">
    <property type="term" value="P:Mo-molybdopterin cofactor biosynthetic process"/>
    <property type="evidence" value="ECO:0007669"/>
    <property type="project" value="UniProtKB-KW"/>
</dbReference>
<dbReference type="CDD" id="cd00756">
    <property type="entry name" value="MoaE"/>
    <property type="match status" value="1"/>
</dbReference>
<dbReference type="Proteomes" id="UP000241885">
    <property type="component" value="Chromosome"/>
</dbReference>
<dbReference type="GO" id="GO:0030366">
    <property type="term" value="F:molybdopterin synthase activity"/>
    <property type="evidence" value="ECO:0007669"/>
    <property type="project" value="UniProtKB-EC"/>
</dbReference>
<evidence type="ECO:0000256" key="9">
    <source>
        <dbReference type="ARBA" id="ARBA00030407"/>
    </source>
</evidence>
<dbReference type="EC" id="2.8.1.12" evidence="3"/>
<dbReference type="OrthoDB" id="9803224at2"/>
<keyword evidence="14" id="KW-1185">Reference proteome</keyword>
<evidence type="ECO:0000256" key="10">
    <source>
        <dbReference type="ARBA" id="ARBA00030781"/>
    </source>
</evidence>
<accession>A0A2R4BM61</accession>
<comment type="pathway">
    <text evidence="1">Cofactor biosynthesis; molybdopterin biosynthesis.</text>
</comment>
<evidence type="ECO:0000256" key="4">
    <source>
        <dbReference type="ARBA" id="ARBA00013858"/>
    </source>
</evidence>
<evidence type="ECO:0000256" key="7">
    <source>
        <dbReference type="ARBA" id="ARBA00026066"/>
    </source>
</evidence>
<comment type="similarity">
    <text evidence="2">Belongs to the MoaE family.</text>
</comment>
<evidence type="ECO:0000256" key="11">
    <source>
        <dbReference type="ARBA" id="ARBA00032474"/>
    </source>
</evidence>
<comment type="catalytic activity">
    <reaction evidence="12">
        <text>2 [molybdopterin-synthase sulfur-carrier protein]-C-terminal-Gly-aminoethanethioate + cyclic pyranopterin phosphate + H2O = molybdopterin + 2 [molybdopterin-synthase sulfur-carrier protein]-C-terminal Gly-Gly + 2 H(+)</text>
        <dbReference type="Rhea" id="RHEA:26333"/>
        <dbReference type="Rhea" id="RHEA-COMP:12202"/>
        <dbReference type="Rhea" id="RHEA-COMP:19907"/>
        <dbReference type="ChEBI" id="CHEBI:15377"/>
        <dbReference type="ChEBI" id="CHEBI:15378"/>
        <dbReference type="ChEBI" id="CHEBI:58698"/>
        <dbReference type="ChEBI" id="CHEBI:59648"/>
        <dbReference type="ChEBI" id="CHEBI:90778"/>
        <dbReference type="ChEBI" id="CHEBI:232372"/>
        <dbReference type="EC" id="2.8.1.12"/>
    </reaction>
</comment>
<evidence type="ECO:0000256" key="8">
    <source>
        <dbReference type="ARBA" id="ARBA00029745"/>
    </source>
</evidence>
<reference evidence="13 14" key="1">
    <citation type="submission" date="2018-03" db="EMBL/GenBank/DDBJ databases">
        <title>Complete genome sequence of Thauera aromatica, a model organism for studying aromatic compound degradation under denitrifying conditions.</title>
        <authorList>
            <person name="Lo H.-Y."/>
            <person name="Goris T."/>
            <person name="Boll M."/>
            <person name="Mueller J.A."/>
        </authorList>
    </citation>
    <scope>NUCLEOTIDE SEQUENCE [LARGE SCALE GENOMIC DNA]</scope>
    <source>
        <strain evidence="13 14">K172</strain>
    </source>
</reference>
<dbReference type="SUPFAM" id="SSF54690">
    <property type="entry name" value="Molybdopterin synthase subunit MoaE"/>
    <property type="match status" value="1"/>
</dbReference>
<evidence type="ECO:0000256" key="5">
    <source>
        <dbReference type="ARBA" id="ARBA00022679"/>
    </source>
</evidence>
<sequence length="188" mass="20662">MDVGNEVSVQEADFDIGDEIERLGAARRDIGAVASFVGLVRDANDGSGVSAMTLEHYPGMTERALEDIVAAARQRWSLFGVRVIHRYGRLEPTDRIVFVGVAGAHRGEAFAACEFIMDYLKTQAPFWKREETPSGARWVDARDSDDSAAARWVEEGEADGAAAVPADDACKGEGMRVEEVWDEVEQRR</sequence>
<proteinExistence type="inferred from homology"/>
<evidence type="ECO:0000256" key="2">
    <source>
        <dbReference type="ARBA" id="ARBA00005426"/>
    </source>
</evidence>
<dbReference type="UniPathway" id="UPA00344"/>
<name>A0A2R4BM61_THAAR</name>
<evidence type="ECO:0000256" key="1">
    <source>
        <dbReference type="ARBA" id="ARBA00005046"/>
    </source>
</evidence>
<dbReference type="PANTHER" id="PTHR23404">
    <property type="entry name" value="MOLYBDOPTERIN SYNTHASE RELATED"/>
    <property type="match status" value="1"/>
</dbReference>